<dbReference type="SUPFAM" id="SSF48008">
    <property type="entry name" value="GntR ligand-binding domain-like"/>
    <property type="match status" value="1"/>
</dbReference>
<dbReference type="PROSITE" id="PS50949">
    <property type="entry name" value="HTH_GNTR"/>
    <property type="match status" value="1"/>
</dbReference>
<evidence type="ECO:0000256" key="1">
    <source>
        <dbReference type="ARBA" id="ARBA00023015"/>
    </source>
</evidence>
<organism evidence="5 6">
    <name type="scientific">Leekyejoonella antrihumi</name>
    <dbReference type="NCBI Taxonomy" id="1660198"/>
    <lineage>
        <taxon>Bacteria</taxon>
        <taxon>Bacillati</taxon>
        <taxon>Actinomycetota</taxon>
        <taxon>Actinomycetes</taxon>
        <taxon>Micrococcales</taxon>
        <taxon>Dermacoccaceae</taxon>
        <taxon>Leekyejoonella</taxon>
    </lineage>
</organism>
<evidence type="ECO:0000256" key="2">
    <source>
        <dbReference type="ARBA" id="ARBA00023125"/>
    </source>
</evidence>
<dbReference type="Gene3D" id="1.10.10.10">
    <property type="entry name" value="Winged helix-like DNA-binding domain superfamily/Winged helix DNA-binding domain"/>
    <property type="match status" value="1"/>
</dbReference>
<feature type="domain" description="HTH gntR-type" evidence="4">
    <location>
        <begin position="23"/>
        <end position="90"/>
    </location>
</feature>
<dbReference type="InterPro" id="IPR008920">
    <property type="entry name" value="TF_FadR/GntR_C"/>
</dbReference>
<keyword evidence="1" id="KW-0805">Transcription regulation</keyword>
<keyword evidence="6" id="KW-1185">Reference proteome</keyword>
<dbReference type="InterPro" id="IPR036390">
    <property type="entry name" value="WH_DNA-bd_sf"/>
</dbReference>
<comment type="caution">
    <text evidence="5">The sequence shown here is derived from an EMBL/GenBank/DDBJ whole genome shotgun (WGS) entry which is preliminary data.</text>
</comment>
<proteinExistence type="predicted"/>
<reference evidence="5 6" key="1">
    <citation type="submission" date="2019-05" db="EMBL/GenBank/DDBJ databases">
        <authorList>
            <person name="Lee S.D."/>
        </authorList>
    </citation>
    <scope>NUCLEOTIDE SEQUENCE [LARGE SCALE GENOMIC DNA]</scope>
    <source>
        <strain evidence="5 6">C5-26</strain>
    </source>
</reference>
<evidence type="ECO:0000259" key="4">
    <source>
        <dbReference type="PROSITE" id="PS50949"/>
    </source>
</evidence>
<dbReference type="SUPFAM" id="SSF46785">
    <property type="entry name" value="Winged helix' DNA-binding domain"/>
    <property type="match status" value="1"/>
</dbReference>
<sequence length="245" mass="27144">MMEADEFEEVVLAPLLPEELASQPTSELVYRRLRDAVQTGGYAPFTRLTQEQIAEQLSVSRTPVRDALTRLANDGTVMWTPGRGGYVVPDVTPDGVREVHHVRRALECLGVQEAAPNYSPRDIHLLRSLYREEASADPAHADYFAMNCDFHLALIQPANNQLLVRLLDQLWRLPAARTIANRYIDSAERTRRSFAEHARLIDAAEQHDGASLVRLLGEHIDGSYTYAAAAITSQPARASSGSITG</sequence>
<gene>
    <name evidence="5" type="ORF">FGL98_17150</name>
</gene>
<dbReference type="InterPro" id="IPR011711">
    <property type="entry name" value="GntR_C"/>
</dbReference>
<dbReference type="EMBL" id="VCQV01000027">
    <property type="protein sequence ID" value="TWP34445.1"/>
    <property type="molecule type" value="Genomic_DNA"/>
</dbReference>
<dbReference type="SMART" id="SM00895">
    <property type="entry name" value="FCD"/>
    <property type="match status" value="1"/>
</dbReference>
<dbReference type="Pfam" id="PF00392">
    <property type="entry name" value="GntR"/>
    <property type="match status" value="1"/>
</dbReference>
<dbReference type="SMART" id="SM00345">
    <property type="entry name" value="HTH_GNTR"/>
    <property type="match status" value="1"/>
</dbReference>
<dbReference type="Pfam" id="PF07729">
    <property type="entry name" value="FCD"/>
    <property type="match status" value="1"/>
</dbReference>
<dbReference type="CDD" id="cd07377">
    <property type="entry name" value="WHTH_GntR"/>
    <property type="match status" value="1"/>
</dbReference>
<evidence type="ECO:0000256" key="3">
    <source>
        <dbReference type="ARBA" id="ARBA00023163"/>
    </source>
</evidence>
<keyword evidence="2" id="KW-0238">DNA-binding</keyword>
<reference evidence="5 6" key="2">
    <citation type="submission" date="2019-08" db="EMBL/GenBank/DDBJ databases">
        <title>Jejuicoccus antrihumi gen. nov., sp. nov., a new member of the family Dermacoccaceae isolated from a cave.</title>
        <authorList>
            <person name="Schumann P."/>
            <person name="Kim I.S."/>
        </authorList>
    </citation>
    <scope>NUCLEOTIDE SEQUENCE [LARGE SCALE GENOMIC DNA]</scope>
    <source>
        <strain evidence="5 6">C5-26</strain>
    </source>
</reference>
<name>A0A563DW71_9MICO</name>
<dbReference type="InterPro" id="IPR000524">
    <property type="entry name" value="Tscrpt_reg_HTH_GntR"/>
</dbReference>
<dbReference type="Gene3D" id="1.20.120.530">
    <property type="entry name" value="GntR ligand-binding domain-like"/>
    <property type="match status" value="1"/>
</dbReference>
<evidence type="ECO:0000313" key="5">
    <source>
        <dbReference type="EMBL" id="TWP34445.1"/>
    </source>
</evidence>
<dbReference type="InterPro" id="IPR036388">
    <property type="entry name" value="WH-like_DNA-bd_sf"/>
</dbReference>
<dbReference type="GO" id="GO:0003677">
    <property type="term" value="F:DNA binding"/>
    <property type="evidence" value="ECO:0007669"/>
    <property type="project" value="UniProtKB-KW"/>
</dbReference>
<dbReference type="GO" id="GO:0003700">
    <property type="term" value="F:DNA-binding transcription factor activity"/>
    <property type="evidence" value="ECO:0007669"/>
    <property type="project" value="InterPro"/>
</dbReference>
<keyword evidence="3" id="KW-0804">Transcription</keyword>
<dbReference type="OrthoDB" id="8680240at2"/>
<evidence type="ECO:0000313" key="6">
    <source>
        <dbReference type="Proteomes" id="UP000320244"/>
    </source>
</evidence>
<dbReference type="PANTHER" id="PTHR43537:SF45">
    <property type="entry name" value="GNTR FAMILY REGULATORY PROTEIN"/>
    <property type="match status" value="1"/>
</dbReference>
<dbReference type="PANTHER" id="PTHR43537">
    <property type="entry name" value="TRANSCRIPTIONAL REGULATOR, GNTR FAMILY"/>
    <property type="match status" value="1"/>
</dbReference>
<protein>
    <submittedName>
        <fullName evidence="5">GntR family transcriptional regulator</fullName>
    </submittedName>
</protein>
<dbReference type="AlphaFoldDB" id="A0A563DW71"/>
<dbReference type="Proteomes" id="UP000320244">
    <property type="component" value="Unassembled WGS sequence"/>
</dbReference>
<accession>A0A563DW71</accession>